<keyword evidence="2" id="KW-0472">Membrane</keyword>
<dbReference type="SUPFAM" id="SSF56954">
    <property type="entry name" value="Outer membrane efflux proteins (OEP)"/>
    <property type="match status" value="1"/>
</dbReference>
<keyword evidence="2" id="KW-0564">Palmitate</keyword>
<evidence type="ECO:0000313" key="4">
    <source>
        <dbReference type="EMBL" id="ANO52634.1"/>
    </source>
</evidence>
<dbReference type="STRING" id="1548547.BA177_16865"/>
<accession>A0A193LJQ9</accession>
<keyword evidence="2" id="KW-0812">Transmembrane</keyword>
<comment type="similarity">
    <text evidence="1 2">Belongs to the outer membrane factor (OMF) (TC 1.B.17) family.</text>
</comment>
<reference evidence="4 5" key="1">
    <citation type="submission" date="2016-06" db="EMBL/GenBank/DDBJ databases">
        <title>Complete genome sequence of a deep-branching marine Gamma Proteobacterium Woeseia oceani type strain XK5.</title>
        <authorList>
            <person name="Mu D."/>
            <person name="Du Z."/>
        </authorList>
    </citation>
    <scope>NUCLEOTIDE SEQUENCE [LARGE SCALE GENOMIC DNA]</scope>
    <source>
        <strain evidence="4 5">XK5</strain>
    </source>
</reference>
<dbReference type="GO" id="GO:0015562">
    <property type="term" value="F:efflux transmembrane transporter activity"/>
    <property type="evidence" value="ECO:0007669"/>
    <property type="project" value="InterPro"/>
</dbReference>
<dbReference type="AlphaFoldDB" id="A0A193LJQ9"/>
<dbReference type="InterPro" id="IPR003423">
    <property type="entry name" value="OMP_efflux"/>
</dbReference>
<protein>
    <recommendedName>
        <fullName evidence="6">RND transporter</fullName>
    </recommendedName>
</protein>
<feature type="signal peptide" evidence="2">
    <location>
        <begin position="1"/>
        <end position="19"/>
    </location>
</feature>
<gene>
    <name evidence="4" type="ORF">BA177_16865</name>
</gene>
<name>A0A193LJQ9_9GAMM</name>
<dbReference type="Gene3D" id="2.20.200.10">
    <property type="entry name" value="Outer membrane efflux proteins (OEP)"/>
    <property type="match status" value="1"/>
</dbReference>
<dbReference type="PROSITE" id="PS51257">
    <property type="entry name" value="PROKAR_LIPOPROTEIN"/>
    <property type="match status" value="1"/>
</dbReference>
<dbReference type="InterPro" id="IPR010131">
    <property type="entry name" value="MdtP/NodT-like"/>
</dbReference>
<dbReference type="PANTHER" id="PTHR30203:SF30">
    <property type="entry name" value="OUTER MEMBRANE PROTEIN-RELATED"/>
    <property type="match status" value="1"/>
</dbReference>
<dbReference type="GO" id="GO:0009279">
    <property type="term" value="C:cell outer membrane"/>
    <property type="evidence" value="ECO:0007669"/>
    <property type="project" value="UniProtKB-SubCell"/>
</dbReference>
<comment type="subcellular location">
    <subcellularLocation>
        <location evidence="2">Cell outer membrane</location>
        <topology evidence="2">Lipid-anchor</topology>
    </subcellularLocation>
</comment>
<dbReference type="NCBIfam" id="TIGR01845">
    <property type="entry name" value="outer_NodT"/>
    <property type="match status" value="1"/>
</dbReference>
<keyword evidence="2" id="KW-0732">Signal</keyword>
<dbReference type="EMBL" id="CP016268">
    <property type="protein sequence ID" value="ANO52634.1"/>
    <property type="molecule type" value="Genomic_DNA"/>
</dbReference>
<evidence type="ECO:0008006" key="6">
    <source>
        <dbReference type="Google" id="ProtNLM"/>
    </source>
</evidence>
<evidence type="ECO:0000256" key="2">
    <source>
        <dbReference type="RuleBase" id="RU362097"/>
    </source>
</evidence>
<dbReference type="Gene3D" id="1.20.1600.10">
    <property type="entry name" value="Outer membrane efflux proteins (OEP)"/>
    <property type="match status" value="1"/>
</dbReference>
<dbReference type="OrthoDB" id="9770517at2"/>
<dbReference type="RefSeq" id="WP_068618151.1">
    <property type="nucleotide sequence ID" value="NZ_CP016268.1"/>
</dbReference>
<dbReference type="KEGG" id="woc:BA177_16865"/>
<organism evidence="4 5">
    <name type="scientific">Woeseia oceani</name>
    <dbReference type="NCBI Taxonomy" id="1548547"/>
    <lineage>
        <taxon>Bacteria</taxon>
        <taxon>Pseudomonadati</taxon>
        <taxon>Pseudomonadota</taxon>
        <taxon>Gammaproteobacteria</taxon>
        <taxon>Woeseiales</taxon>
        <taxon>Woeseiaceae</taxon>
        <taxon>Woeseia</taxon>
    </lineage>
</organism>
<keyword evidence="2" id="KW-1134">Transmembrane beta strand</keyword>
<evidence type="ECO:0000256" key="1">
    <source>
        <dbReference type="ARBA" id="ARBA00007613"/>
    </source>
</evidence>
<dbReference type="Pfam" id="PF02321">
    <property type="entry name" value="OEP"/>
    <property type="match status" value="2"/>
</dbReference>
<feature type="chain" id="PRO_5008260393" description="RND transporter" evidence="2">
    <location>
        <begin position="20"/>
        <end position="462"/>
    </location>
</feature>
<feature type="coiled-coil region" evidence="3">
    <location>
        <begin position="426"/>
        <end position="458"/>
    </location>
</feature>
<evidence type="ECO:0000256" key="3">
    <source>
        <dbReference type="SAM" id="Coils"/>
    </source>
</evidence>
<proteinExistence type="inferred from homology"/>
<keyword evidence="2" id="KW-0449">Lipoprotein</keyword>
<sequence length="462" mass="49870">MIKFIALLPLFVLSGCAVGPDYQQPVSQLPDDWQQPVADTGYLDTWWGQFGDAELTAYIEESLAHNNDLKVAIANADIAAAALRQSRSALYPGVNLALDATRNKNSGNASFPLPTSPDTEFRGGLEVVNYEFDIWGRIRRANEAAMADLAADTAVMHGVRSSLAASVAQVYFQALALDRQLALLTRLHETRTDNEQLQKLRLDSGLISPYDYEQARSETAAVAAQLPVLRESRRQALTALAVLRGVTPEAMFAGWVSPQDLSAFALPEAPPVPMDLPSDMLARRPDVIAAEQRLIAANARIGVAKAGYFPRLSVGGFFGGLSTSFDTLDAEGSRSWNAAVATSMPLTRLREIGAQVDSATAATEAAAASYAGTVQLAFQETLNALGLVASTAEVRAAQQDRVAALENAYRISTARYDVGRIGYLELLDVERQLRQVEQEQVEAQLAQLQATVDLYRALGGGW</sequence>
<dbReference type="Proteomes" id="UP000092695">
    <property type="component" value="Chromosome"/>
</dbReference>
<dbReference type="PANTHER" id="PTHR30203">
    <property type="entry name" value="OUTER MEMBRANE CATION EFFLUX PROTEIN"/>
    <property type="match status" value="1"/>
</dbReference>
<evidence type="ECO:0000313" key="5">
    <source>
        <dbReference type="Proteomes" id="UP000092695"/>
    </source>
</evidence>
<keyword evidence="3" id="KW-0175">Coiled coil</keyword>
<keyword evidence="5" id="KW-1185">Reference proteome</keyword>